<dbReference type="Pfam" id="PF03551">
    <property type="entry name" value="PadR"/>
    <property type="match status" value="1"/>
</dbReference>
<protein>
    <submittedName>
        <fullName evidence="3">PadR family transcriptional regulator</fullName>
    </submittedName>
</protein>
<dbReference type="Pfam" id="PF10400">
    <property type="entry name" value="Vir_act_alpha_C"/>
    <property type="match status" value="1"/>
</dbReference>
<feature type="domain" description="Transcription regulator PadR C-terminal" evidence="2">
    <location>
        <begin position="96"/>
        <end position="179"/>
    </location>
</feature>
<reference evidence="3 4" key="1">
    <citation type="submission" date="2019-09" db="EMBL/GenBank/DDBJ databases">
        <title>Bacillus ochoae sp. nov., Paenibacillus whitsoniae sp. nov., Paenibacillus spiritus sp. nov. Isolated from the Mars Exploration Rover during spacecraft assembly.</title>
        <authorList>
            <person name="Seuylemezian A."/>
            <person name="Vaishampayan P."/>
        </authorList>
    </citation>
    <scope>NUCLEOTIDE SEQUENCE [LARGE SCALE GENOMIC DNA]</scope>
    <source>
        <strain evidence="3 4">MER_111</strain>
    </source>
</reference>
<accession>A0A5J5G906</accession>
<dbReference type="PANTHER" id="PTHR43252:SF6">
    <property type="entry name" value="NEGATIVE TRANSCRIPTION REGULATOR PADR"/>
    <property type="match status" value="1"/>
</dbReference>
<sequence length="186" mass="21727">MAKMNHTIYIILGLLNHEELSGYDIKKRIDGMIRHFWEIGYGQIYPTLKTMEEDALIERAAAKRGRGPERSLYRITAAGQEELRRWLGLPESREYVKYEVLVKLFFGAAVPAEENRRRITAFRERHAQNAELMGVFAGNLERVLKESPDHLYYYLTVLFGEEIYGAYLRWADRALKLLEEAGEKEK</sequence>
<gene>
    <name evidence="3" type="ORF">F4V43_11085</name>
</gene>
<dbReference type="InterPro" id="IPR036390">
    <property type="entry name" value="WH_DNA-bd_sf"/>
</dbReference>
<evidence type="ECO:0000313" key="3">
    <source>
        <dbReference type="EMBL" id="KAA9003953.1"/>
    </source>
</evidence>
<dbReference type="InterPro" id="IPR018309">
    <property type="entry name" value="Tscrpt_reg_PadR_C"/>
</dbReference>
<dbReference type="Proteomes" id="UP000367750">
    <property type="component" value="Unassembled WGS sequence"/>
</dbReference>
<dbReference type="PANTHER" id="PTHR43252">
    <property type="entry name" value="TRANSCRIPTIONAL REGULATOR YQJI"/>
    <property type="match status" value="1"/>
</dbReference>
<dbReference type="InterPro" id="IPR036388">
    <property type="entry name" value="WH-like_DNA-bd_sf"/>
</dbReference>
<dbReference type="OrthoDB" id="9783723at2"/>
<dbReference type="InterPro" id="IPR005149">
    <property type="entry name" value="Tscrpt_reg_PadR_N"/>
</dbReference>
<keyword evidence="4" id="KW-1185">Reference proteome</keyword>
<evidence type="ECO:0000259" key="1">
    <source>
        <dbReference type="Pfam" id="PF03551"/>
    </source>
</evidence>
<dbReference type="AlphaFoldDB" id="A0A5J5G906"/>
<dbReference type="SUPFAM" id="SSF46785">
    <property type="entry name" value="Winged helix' DNA-binding domain"/>
    <property type="match status" value="1"/>
</dbReference>
<feature type="domain" description="Transcription regulator PadR N-terminal" evidence="1">
    <location>
        <begin position="11"/>
        <end position="84"/>
    </location>
</feature>
<evidence type="ECO:0000259" key="2">
    <source>
        <dbReference type="Pfam" id="PF10400"/>
    </source>
</evidence>
<name>A0A5J5G906_9BACL</name>
<dbReference type="Gene3D" id="1.10.10.10">
    <property type="entry name" value="Winged helix-like DNA-binding domain superfamily/Winged helix DNA-binding domain"/>
    <property type="match status" value="1"/>
</dbReference>
<dbReference type="Gene3D" id="6.10.140.190">
    <property type="match status" value="1"/>
</dbReference>
<proteinExistence type="predicted"/>
<evidence type="ECO:0000313" key="4">
    <source>
        <dbReference type="Proteomes" id="UP000367750"/>
    </source>
</evidence>
<comment type="caution">
    <text evidence="3">The sequence shown here is derived from an EMBL/GenBank/DDBJ whole genome shotgun (WGS) entry which is preliminary data.</text>
</comment>
<dbReference type="RefSeq" id="WP_150458308.1">
    <property type="nucleotide sequence ID" value="NZ_VYKK01000015.1"/>
</dbReference>
<dbReference type="EMBL" id="VYKK01000015">
    <property type="protein sequence ID" value="KAA9003953.1"/>
    <property type="molecule type" value="Genomic_DNA"/>
</dbReference>
<organism evidence="3 4">
    <name type="scientific">Paenibacillus spiritus</name>
    <dbReference type="NCBI Taxonomy" id="2496557"/>
    <lineage>
        <taxon>Bacteria</taxon>
        <taxon>Bacillati</taxon>
        <taxon>Bacillota</taxon>
        <taxon>Bacilli</taxon>
        <taxon>Bacillales</taxon>
        <taxon>Paenibacillaceae</taxon>
        <taxon>Paenibacillus</taxon>
    </lineage>
</organism>